<feature type="compositionally biased region" description="Basic and acidic residues" evidence="1">
    <location>
        <begin position="219"/>
        <end position="267"/>
    </location>
</feature>
<proteinExistence type="predicted"/>
<accession>A0A8H7K6E9</accession>
<sequence length="291" mass="33515">MDWERYPTVQFDGQLVDGDFSTVAANDDTDADQQIEIIEQWEPLTDLILKVTQEAWDESPYFDASSPNVFQSYWQRVFSELHTSVVANKDIPEYITEPPVKGFDADVFDQHPNCCPCDLPSVPQNIKIFRPDGVTKGDFIKAVVTYLYGGSPPRVYSLEHGKPIQPTGVMVYHINWMSQRSSTGGTAAFPCYFAPGHQIVSVVLYCCSKGDFFKNKMQVEAEKEESRKRAEERRMQREEKENASEGSQKETEDLRNELHERKKEERLGRKRQEKLRDTSRAAERRFINADE</sequence>
<evidence type="ECO:0000313" key="2">
    <source>
        <dbReference type="EMBL" id="KAF9747876.1"/>
    </source>
</evidence>
<dbReference type="EMBL" id="JADCTT010000009">
    <property type="protein sequence ID" value="KAF9747876.1"/>
    <property type="molecule type" value="Genomic_DNA"/>
</dbReference>
<dbReference type="AlphaFoldDB" id="A0A8H7K6E9"/>
<dbReference type="Proteomes" id="UP000616885">
    <property type="component" value="Unassembled WGS sequence"/>
</dbReference>
<reference evidence="2" key="1">
    <citation type="submission" date="2020-10" db="EMBL/GenBank/DDBJ databases">
        <title>High-Quality Genome Resource of Clonostachys rosea strain S41 by Oxford Nanopore Long-Read Sequencing.</title>
        <authorList>
            <person name="Wang H."/>
        </authorList>
    </citation>
    <scope>NUCLEOTIDE SEQUENCE</scope>
    <source>
        <strain evidence="2">S41</strain>
    </source>
</reference>
<organism evidence="2 3">
    <name type="scientific">Bionectria ochroleuca</name>
    <name type="common">Gliocladium roseum</name>
    <dbReference type="NCBI Taxonomy" id="29856"/>
    <lineage>
        <taxon>Eukaryota</taxon>
        <taxon>Fungi</taxon>
        <taxon>Dikarya</taxon>
        <taxon>Ascomycota</taxon>
        <taxon>Pezizomycotina</taxon>
        <taxon>Sordariomycetes</taxon>
        <taxon>Hypocreomycetidae</taxon>
        <taxon>Hypocreales</taxon>
        <taxon>Bionectriaceae</taxon>
        <taxon>Clonostachys</taxon>
    </lineage>
</organism>
<evidence type="ECO:0000256" key="1">
    <source>
        <dbReference type="SAM" id="MobiDB-lite"/>
    </source>
</evidence>
<name>A0A8H7K6E9_BIOOC</name>
<comment type="caution">
    <text evidence="2">The sequence shown here is derived from an EMBL/GenBank/DDBJ whole genome shotgun (WGS) entry which is preliminary data.</text>
</comment>
<gene>
    <name evidence="2" type="ORF">IM811_017381</name>
</gene>
<protein>
    <submittedName>
        <fullName evidence="2">Uncharacterized protein</fullName>
    </submittedName>
</protein>
<evidence type="ECO:0000313" key="3">
    <source>
        <dbReference type="Proteomes" id="UP000616885"/>
    </source>
</evidence>
<feature type="compositionally biased region" description="Basic and acidic residues" evidence="1">
    <location>
        <begin position="274"/>
        <end position="291"/>
    </location>
</feature>
<feature type="region of interest" description="Disordered" evidence="1">
    <location>
        <begin position="219"/>
        <end position="291"/>
    </location>
</feature>